<evidence type="ECO:0000313" key="2">
    <source>
        <dbReference type="Proteomes" id="UP000770717"/>
    </source>
</evidence>
<comment type="caution">
    <text evidence="1">The sequence shown here is derived from an EMBL/GenBank/DDBJ whole genome shotgun (WGS) entry which is preliminary data.</text>
</comment>
<accession>A0A8J6EL72</accession>
<gene>
    <name evidence="1" type="ORF">GDO78_015135</name>
</gene>
<evidence type="ECO:0000313" key="1">
    <source>
        <dbReference type="EMBL" id="KAG9471342.1"/>
    </source>
</evidence>
<sequence>MQRFFFRYFEPELQWRFQRCADPYSALVICFLSKVFGSDRVARILCGSRTKICMNAARTWRFLKQSSYTTKTHAMSCEVVIDGVNPRMDP</sequence>
<dbReference type="OrthoDB" id="9942438at2759"/>
<organism evidence="1 2">
    <name type="scientific">Eleutherodactylus coqui</name>
    <name type="common">Puerto Rican coqui</name>
    <dbReference type="NCBI Taxonomy" id="57060"/>
    <lineage>
        <taxon>Eukaryota</taxon>
        <taxon>Metazoa</taxon>
        <taxon>Chordata</taxon>
        <taxon>Craniata</taxon>
        <taxon>Vertebrata</taxon>
        <taxon>Euteleostomi</taxon>
        <taxon>Amphibia</taxon>
        <taxon>Batrachia</taxon>
        <taxon>Anura</taxon>
        <taxon>Neobatrachia</taxon>
        <taxon>Hyloidea</taxon>
        <taxon>Eleutherodactylidae</taxon>
        <taxon>Eleutherodactylinae</taxon>
        <taxon>Eleutherodactylus</taxon>
        <taxon>Eleutherodactylus</taxon>
    </lineage>
</organism>
<dbReference type="EMBL" id="WNTK01000157">
    <property type="protein sequence ID" value="KAG9471342.1"/>
    <property type="molecule type" value="Genomic_DNA"/>
</dbReference>
<name>A0A8J6EL72_ELECQ</name>
<dbReference type="AlphaFoldDB" id="A0A8J6EL72"/>
<dbReference type="Proteomes" id="UP000770717">
    <property type="component" value="Unassembled WGS sequence"/>
</dbReference>
<reference evidence="1" key="1">
    <citation type="thesis" date="2020" institute="ProQuest LLC" country="789 East Eisenhower Parkway, Ann Arbor, MI, USA">
        <title>Comparative Genomics and Chromosome Evolution.</title>
        <authorList>
            <person name="Mudd A.B."/>
        </authorList>
    </citation>
    <scope>NUCLEOTIDE SEQUENCE</scope>
    <source>
        <strain evidence="1">HN-11 Male</strain>
        <tissue evidence="1">Kidney and liver</tissue>
    </source>
</reference>
<keyword evidence="2" id="KW-1185">Reference proteome</keyword>
<protein>
    <submittedName>
        <fullName evidence="1">Uncharacterized protein</fullName>
    </submittedName>
</protein>
<proteinExistence type="predicted"/>